<dbReference type="PANTHER" id="PTHR43031">
    <property type="entry name" value="FAD-DEPENDENT OXIDOREDUCTASE"/>
    <property type="match status" value="1"/>
</dbReference>
<evidence type="ECO:0000259" key="1">
    <source>
        <dbReference type="PROSITE" id="PS50206"/>
    </source>
</evidence>
<dbReference type="SUPFAM" id="SSF52821">
    <property type="entry name" value="Rhodanese/Cell cycle control phosphatase"/>
    <property type="match status" value="1"/>
</dbReference>
<organism evidence="2">
    <name type="scientific">hydrothermal vent metagenome</name>
    <dbReference type="NCBI Taxonomy" id="652676"/>
    <lineage>
        <taxon>unclassified sequences</taxon>
        <taxon>metagenomes</taxon>
        <taxon>ecological metagenomes</taxon>
    </lineage>
</organism>
<feature type="domain" description="Rhodanese" evidence="1">
    <location>
        <begin position="55"/>
        <end position="144"/>
    </location>
</feature>
<dbReference type="InterPro" id="IPR001763">
    <property type="entry name" value="Rhodanese-like_dom"/>
</dbReference>
<dbReference type="Gene3D" id="3.40.250.10">
    <property type="entry name" value="Rhodanese-like domain"/>
    <property type="match status" value="1"/>
</dbReference>
<reference evidence="2" key="1">
    <citation type="submission" date="2018-06" db="EMBL/GenBank/DDBJ databases">
        <authorList>
            <person name="Zhirakovskaya E."/>
        </authorList>
    </citation>
    <scope>NUCLEOTIDE SEQUENCE</scope>
</reference>
<dbReference type="InterPro" id="IPR036873">
    <property type="entry name" value="Rhodanese-like_dom_sf"/>
</dbReference>
<dbReference type="CDD" id="cd00158">
    <property type="entry name" value="RHOD"/>
    <property type="match status" value="1"/>
</dbReference>
<dbReference type="SMART" id="SM00450">
    <property type="entry name" value="RHOD"/>
    <property type="match status" value="1"/>
</dbReference>
<dbReference type="PANTHER" id="PTHR43031:SF1">
    <property type="entry name" value="PYRIDINE NUCLEOTIDE-DISULPHIDE OXIDOREDUCTASE"/>
    <property type="match status" value="1"/>
</dbReference>
<proteinExistence type="predicted"/>
<dbReference type="Pfam" id="PF00581">
    <property type="entry name" value="Rhodanese"/>
    <property type="match status" value="1"/>
</dbReference>
<dbReference type="NCBIfam" id="NF045521">
    <property type="entry name" value="rhoda_near_glyco"/>
    <property type="match status" value="1"/>
</dbReference>
<dbReference type="EMBL" id="UOEL01000082">
    <property type="protein sequence ID" value="VAW12209.1"/>
    <property type="molecule type" value="Genomic_DNA"/>
</dbReference>
<evidence type="ECO:0000313" key="2">
    <source>
        <dbReference type="EMBL" id="VAW12209.1"/>
    </source>
</evidence>
<accession>A0A3B0TJ80</accession>
<dbReference type="PROSITE" id="PS50206">
    <property type="entry name" value="RHODANESE_3"/>
    <property type="match status" value="1"/>
</dbReference>
<sequence length="170" mass="19748">MKKSYFFIGLLLIFGFMFIGKTQKETMVQSSAYNKMLQVLLTHDVPEVGVADILASEEIIMLDAREKDEYEVSHIKNALWIGYDDFKQDRLLEVSKNQNIIVYCSIGYRSEKITQKLINMGYTNTSNLYGGLFEWVNQDRPVVDQNGTTNKIHGFNRLWSVWLKKGEKVY</sequence>
<name>A0A3B0TJ80_9ZZZZ</name>
<protein>
    <submittedName>
        <fullName evidence="2">Rhodanese-like domain protein</fullName>
    </submittedName>
</protein>
<gene>
    <name evidence="2" type="ORF">MNBD_BACTEROID03-229</name>
</gene>
<dbReference type="InterPro" id="IPR050229">
    <property type="entry name" value="GlpE_sulfurtransferase"/>
</dbReference>
<dbReference type="AlphaFoldDB" id="A0A3B0TJ80"/>